<comment type="caution">
    <text evidence="1">The sequence shown here is derived from an EMBL/GenBank/DDBJ whole genome shotgun (WGS) entry which is preliminary data.</text>
</comment>
<evidence type="ECO:0000313" key="1">
    <source>
        <dbReference type="EMBL" id="MCS3921068.1"/>
    </source>
</evidence>
<organism evidence="1 2">
    <name type="scientific">Candidatus Fervidibacter sacchari</name>
    <dbReference type="NCBI Taxonomy" id="1448929"/>
    <lineage>
        <taxon>Bacteria</taxon>
        <taxon>Candidatus Fervidibacterota</taxon>
        <taxon>Candidatus Fervidibacter</taxon>
    </lineage>
</organism>
<name>A0ABT2ESX2_9BACT</name>
<sequence>MKRSRKMLIVATLLVVASVIAPLFAGYCMNCWTGNCAYFDPACIPRTYFKSESACQACGPVGGYYYCTDCYFDLFWCEKLSNGRWVLCSAPPYIFILREERNFRRQWPPYSCVFKDGRYQCQ</sequence>
<accession>A0ABT2ESX2</accession>
<protein>
    <submittedName>
        <fullName evidence="1">Uncharacterized protein</fullName>
    </submittedName>
</protein>
<gene>
    <name evidence="1" type="ORF">M2350_003509</name>
</gene>
<dbReference type="Proteomes" id="UP001204798">
    <property type="component" value="Unassembled WGS sequence"/>
</dbReference>
<keyword evidence="2" id="KW-1185">Reference proteome</keyword>
<dbReference type="EMBL" id="JANUCP010000009">
    <property type="protein sequence ID" value="MCS3921068.1"/>
    <property type="molecule type" value="Genomic_DNA"/>
</dbReference>
<evidence type="ECO:0000313" key="2">
    <source>
        <dbReference type="Proteomes" id="UP001204798"/>
    </source>
</evidence>
<reference evidence="1 2" key="1">
    <citation type="submission" date="2022-08" db="EMBL/GenBank/DDBJ databases">
        <title>Bacterial and archaeal communities from various locations to study Microbial Dark Matter (Phase II).</title>
        <authorList>
            <person name="Stepanauskas R."/>
        </authorList>
    </citation>
    <scope>NUCLEOTIDE SEQUENCE [LARGE SCALE GENOMIC DNA]</scope>
    <source>
        <strain evidence="1 2">PD1</strain>
    </source>
</reference>
<proteinExistence type="predicted"/>